<dbReference type="Pfam" id="PF12708">
    <property type="entry name" value="Pect-lyase_RHGA_epim"/>
    <property type="match status" value="1"/>
</dbReference>
<keyword evidence="3" id="KW-0378">Hydrolase</keyword>
<evidence type="ECO:0000313" key="4">
    <source>
        <dbReference type="Proteomes" id="UP001634747"/>
    </source>
</evidence>
<keyword evidence="3" id="KW-0326">Glycosidase</keyword>
<organism evidence="3 4">
    <name type="scientific">Terriglobus aquaticus</name>
    <dbReference type="NCBI Taxonomy" id="940139"/>
    <lineage>
        <taxon>Bacteria</taxon>
        <taxon>Pseudomonadati</taxon>
        <taxon>Acidobacteriota</taxon>
        <taxon>Terriglobia</taxon>
        <taxon>Terriglobales</taxon>
        <taxon>Acidobacteriaceae</taxon>
        <taxon>Terriglobus</taxon>
    </lineage>
</organism>
<evidence type="ECO:0000259" key="2">
    <source>
        <dbReference type="Pfam" id="PF13229"/>
    </source>
</evidence>
<feature type="domain" description="Right handed beta helix" evidence="2">
    <location>
        <begin position="203"/>
        <end position="365"/>
    </location>
</feature>
<dbReference type="EMBL" id="JBJYXY010000001">
    <property type="protein sequence ID" value="MFN2977331.1"/>
    <property type="molecule type" value="Genomic_DNA"/>
</dbReference>
<dbReference type="SMART" id="SM00710">
    <property type="entry name" value="PbH1"/>
    <property type="match status" value="7"/>
</dbReference>
<name>A0ABW9KNF8_9BACT</name>
<gene>
    <name evidence="3" type="ORF">ACK2TP_16290</name>
</gene>
<comment type="caution">
    <text evidence="3">The sequence shown here is derived from an EMBL/GenBank/DDBJ whole genome shotgun (WGS) entry which is preliminary data.</text>
</comment>
<dbReference type="InterPro" id="IPR006311">
    <property type="entry name" value="TAT_signal"/>
</dbReference>
<dbReference type="PROSITE" id="PS51318">
    <property type="entry name" value="TAT"/>
    <property type="match status" value="1"/>
</dbReference>
<dbReference type="EC" id="3.2.1.-" evidence="3"/>
<dbReference type="Gene3D" id="2.160.20.10">
    <property type="entry name" value="Single-stranded right-handed beta-helix, Pectin lyase-like"/>
    <property type="match status" value="1"/>
</dbReference>
<keyword evidence="4" id="KW-1185">Reference proteome</keyword>
<proteinExistence type="predicted"/>
<dbReference type="InterPro" id="IPR051801">
    <property type="entry name" value="GH28_Enzymes"/>
</dbReference>
<dbReference type="PANTHER" id="PTHR31339:SF9">
    <property type="entry name" value="PLASMIN AND FIBRONECTIN-BINDING PROTEIN A"/>
    <property type="match status" value="1"/>
</dbReference>
<reference evidence="3 4" key="1">
    <citation type="submission" date="2024-12" db="EMBL/GenBank/DDBJ databases">
        <authorList>
            <person name="Lee Y."/>
        </authorList>
    </citation>
    <scope>NUCLEOTIDE SEQUENCE [LARGE SCALE GENOMIC DNA]</scope>
    <source>
        <strain evidence="3 4">03SUJ4</strain>
    </source>
</reference>
<evidence type="ECO:0000259" key="1">
    <source>
        <dbReference type="Pfam" id="PF12708"/>
    </source>
</evidence>
<dbReference type="PANTHER" id="PTHR31339">
    <property type="entry name" value="PECTIN LYASE-RELATED"/>
    <property type="match status" value="1"/>
</dbReference>
<dbReference type="SUPFAM" id="SSF51126">
    <property type="entry name" value="Pectin lyase-like"/>
    <property type="match status" value="1"/>
</dbReference>
<accession>A0ABW9KNF8</accession>
<dbReference type="InterPro" id="IPR024535">
    <property type="entry name" value="RHGA/B-epi-like_pectate_lyase"/>
</dbReference>
<dbReference type="RefSeq" id="WP_263414502.1">
    <property type="nucleotide sequence ID" value="NZ_BAABBH010000001.1"/>
</dbReference>
<dbReference type="InterPro" id="IPR012334">
    <property type="entry name" value="Pectin_lyas_fold"/>
</dbReference>
<dbReference type="InterPro" id="IPR039448">
    <property type="entry name" value="Beta_helix"/>
</dbReference>
<dbReference type="InterPro" id="IPR011050">
    <property type="entry name" value="Pectin_lyase_fold/virulence"/>
</dbReference>
<dbReference type="GO" id="GO:0016798">
    <property type="term" value="F:hydrolase activity, acting on glycosyl bonds"/>
    <property type="evidence" value="ECO:0007669"/>
    <property type="project" value="UniProtKB-KW"/>
</dbReference>
<feature type="domain" description="Rhamnogalacturonase A/B/Epimerase-like pectate lyase" evidence="1">
    <location>
        <begin position="52"/>
        <end position="104"/>
    </location>
</feature>
<dbReference type="Pfam" id="PF13229">
    <property type="entry name" value="Beta_helix"/>
    <property type="match status" value="1"/>
</dbReference>
<evidence type="ECO:0000313" key="3">
    <source>
        <dbReference type="EMBL" id="MFN2977331.1"/>
    </source>
</evidence>
<dbReference type="InterPro" id="IPR006626">
    <property type="entry name" value="PbH1"/>
</dbReference>
<dbReference type="Proteomes" id="UP001634747">
    <property type="component" value="Unassembled WGS sequence"/>
</dbReference>
<sequence>MNEVTRRRILQASPFAAAAAFGATAPLTVGAQQNHDAVLSPAHAGRGAALLFDVRQYGAAGDGKTLDTKAVNAAIDAAAKAGGGTVVFPAGLYLCFSIHLQSYVDLWLQQGATIVAADSPKPGEATGYNGETYDAAEPKTSYDAYQDYGHNHWHNSLLWGENIHDFGIFGNGLIWGRGLSNGRSHTDLGYKFVAEQAGVGNKAIALKNCRNVTFRDFSILKGGHFGFLLTGVDNCTVDNVKIDTDRDGIDIDCCQNVRVSNCTVNSPWDDGICPKSSFALGYARPTRNVTITNCYVTGCYELGSVLDGTFKKFTVASEGQMDRGVPHTGRIKCGTESNGGFINITVSNCVFEGCQGYALESVDGALMEDIAITNTTMRDCVSAPIFVRLGARLRGPKESTKVGTAARILFSNIESYNSASKIASILSGVPGHAVEDVKLSDIYVHNEGGGTDADRNIAVPEKENAYPEPGMFGRIPATGFFLRHVRNVEMSHIEVRTAAPDARSPFYLQDVERADFFALNAPRANGTPLFQLQDVRDLRLGWTRGVADTNLEHADAQTLG</sequence>
<protein>
    <submittedName>
        <fullName evidence="3">Glycoside hydrolase family 28 protein</fullName>
        <ecNumber evidence="3">3.2.1.-</ecNumber>
    </submittedName>
</protein>